<dbReference type="GO" id="GO:0005829">
    <property type="term" value="C:cytosol"/>
    <property type="evidence" value="ECO:0007669"/>
    <property type="project" value="TreeGrafter"/>
</dbReference>
<keyword evidence="6" id="KW-1185">Reference proteome</keyword>
<comment type="caution">
    <text evidence="5">The sequence shown here is derived from an EMBL/GenBank/DDBJ whole genome shotgun (WGS) entry which is preliminary data.</text>
</comment>
<evidence type="ECO:0000256" key="3">
    <source>
        <dbReference type="ARBA" id="ARBA00023295"/>
    </source>
</evidence>
<gene>
    <name evidence="5" type="ORF">E5A74_03705</name>
</gene>
<evidence type="ECO:0000256" key="2">
    <source>
        <dbReference type="ARBA" id="ARBA00022801"/>
    </source>
</evidence>
<keyword evidence="3" id="KW-0326">Glycosidase</keyword>
<dbReference type="PRINTS" id="PR00131">
    <property type="entry name" value="GLHYDRLASE1"/>
</dbReference>
<dbReference type="InterPro" id="IPR033132">
    <property type="entry name" value="GH_1_N_CS"/>
</dbReference>
<dbReference type="Gene3D" id="3.20.20.80">
    <property type="entry name" value="Glycosidases"/>
    <property type="match status" value="1"/>
</dbReference>
<protein>
    <submittedName>
        <fullName evidence="5">Glycosyl hydrolase family protein</fullName>
    </submittedName>
</protein>
<reference evidence="5 6" key="1">
    <citation type="submission" date="2019-04" db="EMBL/GenBank/DDBJ databases">
        <title>Sphingomonas psychrotolerans sp. nov., isolated from soil in the Tianshan Mountains, Xinjiang, China.</title>
        <authorList>
            <person name="Luo Y."/>
            <person name="Sheng H."/>
        </authorList>
    </citation>
    <scope>NUCLEOTIDE SEQUENCE [LARGE SCALE GENOMIC DNA]</scope>
    <source>
        <strain evidence="5 6">KIS18-15</strain>
    </source>
</reference>
<keyword evidence="2 5" id="KW-0378">Hydrolase</keyword>
<accession>A0A4S1WU09</accession>
<organism evidence="5 6">
    <name type="scientific">Sphingomonas naasensis</name>
    <dbReference type="NCBI Taxonomy" id="1344951"/>
    <lineage>
        <taxon>Bacteria</taxon>
        <taxon>Pseudomonadati</taxon>
        <taxon>Pseudomonadota</taxon>
        <taxon>Alphaproteobacteria</taxon>
        <taxon>Sphingomonadales</taxon>
        <taxon>Sphingomonadaceae</taxon>
        <taxon>Sphingomonas</taxon>
    </lineage>
</organism>
<dbReference type="PROSITE" id="PS00653">
    <property type="entry name" value="GLYCOSYL_HYDROL_F1_2"/>
    <property type="match status" value="1"/>
</dbReference>
<name>A0A4S1WU09_9SPHN</name>
<dbReference type="Pfam" id="PF00232">
    <property type="entry name" value="Glyco_hydro_1"/>
    <property type="match status" value="2"/>
</dbReference>
<dbReference type="Proteomes" id="UP000309848">
    <property type="component" value="Unassembled WGS sequence"/>
</dbReference>
<dbReference type="AlphaFoldDB" id="A0A4S1WU09"/>
<dbReference type="PANTHER" id="PTHR10353">
    <property type="entry name" value="GLYCOSYL HYDROLASE"/>
    <property type="match status" value="1"/>
</dbReference>
<evidence type="ECO:0000256" key="4">
    <source>
        <dbReference type="RuleBase" id="RU003690"/>
    </source>
</evidence>
<proteinExistence type="inferred from homology"/>
<evidence type="ECO:0000256" key="1">
    <source>
        <dbReference type="ARBA" id="ARBA00010838"/>
    </source>
</evidence>
<dbReference type="GO" id="GO:0008422">
    <property type="term" value="F:beta-glucosidase activity"/>
    <property type="evidence" value="ECO:0007669"/>
    <property type="project" value="TreeGrafter"/>
</dbReference>
<dbReference type="InterPro" id="IPR001360">
    <property type="entry name" value="Glyco_hydro_1"/>
</dbReference>
<evidence type="ECO:0000313" key="5">
    <source>
        <dbReference type="EMBL" id="TGX46583.1"/>
    </source>
</evidence>
<sequence length="413" mass="44081">MSSPALARTRRAFPPGFLWGTSGAAYQIEGGNVGSDIWVLEHVKPGIFAAPSGDAADSYHRYAEDIALAAALGFNSHRLSIEWARIEPARGQISRAALDYYRGVLKTCRKHGLAPVVTFNHYSVPAWFAAAGGFAQPDGARIFADYCRIVTEHMGDLIAVAATFNEPNVATVVRWDGSLAKYKPIIAAVQKAAGAATGAPDWASPLLAGESQHAAIADAHAAAYAAVKLASANRLPVGITLAVPADRPAGPDSGIARKNAEMLDRWLAGPGDFVGVQSYTGSAVGPDKDLPHAPEEELTQMGYAFRPDAIEGAIRLVASRTKRPIYVTENGVATEDDTRRIAYIKGAVAGVERCLADGIDVRSYIHWSLLDNWEWMSGYRPKFGLVAVDRETFKRTPKPSAKFLGGIARAGGL</sequence>
<dbReference type="OrthoDB" id="9765195at2"/>
<comment type="similarity">
    <text evidence="1 4">Belongs to the glycosyl hydrolase 1 family.</text>
</comment>
<dbReference type="GO" id="GO:0016052">
    <property type="term" value="P:carbohydrate catabolic process"/>
    <property type="evidence" value="ECO:0007669"/>
    <property type="project" value="TreeGrafter"/>
</dbReference>
<dbReference type="EMBL" id="SRXU01000001">
    <property type="protein sequence ID" value="TGX46583.1"/>
    <property type="molecule type" value="Genomic_DNA"/>
</dbReference>
<dbReference type="InterPro" id="IPR017853">
    <property type="entry name" value="GH"/>
</dbReference>
<evidence type="ECO:0000313" key="6">
    <source>
        <dbReference type="Proteomes" id="UP000309848"/>
    </source>
</evidence>
<dbReference type="PANTHER" id="PTHR10353:SF36">
    <property type="entry name" value="LP05116P"/>
    <property type="match status" value="1"/>
</dbReference>
<dbReference type="SUPFAM" id="SSF51445">
    <property type="entry name" value="(Trans)glycosidases"/>
    <property type="match status" value="1"/>
</dbReference>